<gene>
    <name evidence="1" type="ORF">VNO77_42114</name>
</gene>
<comment type="caution">
    <text evidence="1">The sequence shown here is derived from an EMBL/GenBank/DDBJ whole genome shotgun (WGS) entry which is preliminary data.</text>
</comment>
<dbReference type="AlphaFoldDB" id="A0AAN9K253"/>
<accession>A0AAN9K253</accession>
<name>A0AAN9K253_CANGL</name>
<organism evidence="1 2">
    <name type="scientific">Canavalia gladiata</name>
    <name type="common">Sword bean</name>
    <name type="synonym">Dolichos gladiatus</name>
    <dbReference type="NCBI Taxonomy" id="3824"/>
    <lineage>
        <taxon>Eukaryota</taxon>
        <taxon>Viridiplantae</taxon>
        <taxon>Streptophyta</taxon>
        <taxon>Embryophyta</taxon>
        <taxon>Tracheophyta</taxon>
        <taxon>Spermatophyta</taxon>
        <taxon>Magnoliopsida</taxon>
        <taxon>eudicotyledons</taxon>
        <taxon>Gunneridae</taxon>
        <taxon>Pentapetalae</taxon>
        <taxon>rosids</taxon>
        <taxon>fabids</taxon>
        <taxon>Fabales</taxon>
        <taxon>Fabaceae</taxon>
        <taxon>Papilionoideae</taxon>
        <taxon>50 kb inversion clade</taxon>
        <taxon>NPAAA clade</taxon>
        <taxon>indigoferoid/millettioid clade</taxon>
        <taxon>Phaseoleae</taxon>
        <taxon>Canavalia</taxon>
    </lineage>
</organism>
<protein>
    <submittedName>
        <fullName evidence="1">Uncharacterized protein</fullName>
    </submittedName>
</protein>
<evidence type="ECO:0000313" key="1">
    <source>
        <dbReference type="EMBL" id="KAK7308506.1"/>
    </source>
</evidence>
<evidence type="ECO:0000313" key="2">
    <source>
        <dbReference type="Proteomes" id="UP001367508"/>
    </source>
</evidence>
<keyword evidence="2" id="KW-1185">Reference proteome</keyword>
<reference evidence="1 2" key="1">
    <citation type="submission" date="2024-01" db="EMBL/GenBank/DDBJ databases">
        <title>The genomes of 5 underutilized Papilionoideae crops provide insights into root nodulation and disease resistanc.</title>
        <authorList>
            <person name="Jiang F."/>
        </authorList>
    </citation>
    <scope>NUCLEOTIDE SEQUENCE [LARGE SCALE GENOMIC DNA]</scope>
    <source>
        <strain evidence="1">LVBAO_FW01</strain>
        <tissue evidence="1">Leaves</tissue>
    </source>
</reference>
<dbReference type="Proteomes" id="UP001367508">
    <property type="component" value="Unassembled WGS sequence"/>
</dbReference>
<dbReference type="EMBL" id="JAYMYQ010000010">
    <property type="protein sequence ID" value="KAK7308506.1"/>
    <property type="molecule type" value="Genomic_DNA"/>
</dbReference>
<proteinExistence type="predicted"/>
<sequence length="129" mass="14904">MKIPVRLRPSRTTSKSSLSMEIFLLMERELEEPVYKESKDNPLDLLREPLIKEQLRRYSGEVVKVPFSILQYTDDMILISESNSQRTIPFLYLDTPIGISLQRRSSKDKFGRYHGKNGILCGSQKIKAA</sequence>